<evidence type="ECO:0000259" key="2">
    <source>
        <dbReference type="Pfam" id="PF22422"/>
    </source>
</evidence>
<protein>
    <submittedName>
        <fullName evidence="3">Amylo-alpha-1,6-glucosidase</fullName>
    </submittedName>
</protein>
<dbReference type="Proteomes" id="UP000544134">
    <property type="component" value="Unassembled WGS sequence"/>
</dbReference>
<feature type="domain" description="Mannosylglycerate hydrolase MGH1-like glycoside hydrolase" evidence="2">
    <location>
        <begin position="366"/>
        <end position="601"/>
    </location>
</feature>
<evidence type="ECO:0000313" key="3">
    <source>
        <dbReference type="EMBL" id="NMM03008.1"/>
    </source>
</evidence>
<dbReference type="InterPro" id="IPR032856">
    <property type="entry name" value="GDE_N_bis"/>
</dbReference>
<feature type="domain" description="Putative glycogen debranching enzyme N-terminal" evidence="1">
    <location>
        <begin position="14"/>
        <end position="204"/>
    </location>
</feature>
<dbReference type="InterPro" id="IPR054491">
    <property type="entry name" value="MGH1-like_GH"/>
</dbReference>
<dbReference type="Gene3D" id="1.50.10.10">
    <property type="match status" value="1"/>
</dbReference>
<dbReference type="InterPro" id="IPR012341">
    <property type="entry name" value="6hp_glycosidase-like_sf"/>
</dbReference>
<evidence type="ECO:0000313" key="4">
    <source>
        <dbReference type="Proteomes" id="UP000544134"/>
    </source>
</evidence>
<keyword evidence="4" id="KW-1185">Reference proteome</keyword>
<sequence>MSIEIRVGPAQLAIHQGHSVLLSDPDGQIQWPSHKGLYFYDTRMISSWSVYANGEPWDLLNGGATTSFGERIFLANRALVTEAGPIASHTIGLVLSRHIGGGVHEDIDLTNYGASKVRFNFEISVRCDFADIFEVKSGHFVRRGNITTEWAREDQRLTTAYRNGDFSREVAVTARNGDAPAGYANGRITFDVELAPAATWHTCLNYDLLDGKVCYPAPESCMNQAGDQSENRKRLAAWREAVLKVESSNDEFRNLFQQAIDDMFALRLPILGTRPDRTQLVAAAGLPWFVALFGRDSLVVSMQTSLVYSDFARGTLDALGATQATEIDDYRDAEPGKIMHELRLGELAKLKLIPHTPYYGTADATPLYLITLHDTWCCTGDRELLRRHLPTAERCLEWIDRYGDRDGDGFQEYATRSSAGLENQSWKDSGDALVYPDGTLVNGPKALCELQGYVYDAWLRMAQIYDVLDDPGRAGALRTKAATLFTQFNEAFWDEDSGFYAFALDGEKKQVLSVASNPGHCLWSGIVPPERAGRVVARLMQPDMWSGWGIRTLSASHPAYNPFSYQKGAVWPHDNGLIAHGFKRYGYSAEAARIAFDVCEAASFFRLNQLPELYAGLQRDDANFPVQYPGANVPQAWAAGAVFSLLQAILGLQPDAPHEMLYIDPDLPSWLGDLTVRDLRLGEQTFDIRFWRVDEKTQFSVLKGNPAAVARRDMTVWSDLVKREVNAVSTLAGQPGCD</sequence>
<dbReference type="InterPro" id="IPR008928">
    <property type="entry name" value="6-hairpin_glycosidase_sf"/>
</dbReference>
<evidence type="ECO:0000259" key="1">
    <source>
        <dbReference type="Pfam" id="PF14742"/>
    </source>
</evidence>
<dbReference type="GO" id="GO:0005975">
    <property type="term" value="P:carbohydrate metabolic process"/>
    <property type="evidence" value="ECO:0007669"/>
    <property type="project" value="InterPro"/>
</dbReference>
<dbReference type="EMBL" id="JABBGJ010000047">
    <property type="protein sequence ID" value="NMM03008.1"/>
    <property type="molecule type" value="Genomic_DNA"/>
</dbReference>
<dbReference type="SUPFAM" id="SSF48208">
    <property type="entry name" value="Six-hairpin glycosidases"/>
    <property type="match status" value="1"/>
</dbReference>
<dbReference type="AlphaFoldDB" id="A0A848IL04"/>
<gene>
    <name evidence="3" type="ORF">HHL24_34490</name>
</gene>
<dbReference type="RefSeq" id="WP_169489766.1">
    <property type="nucleotide sequence ID" value="NZ_JABBGJ010000047.1"/>
</dbReference>
<reference evidence="3 4" key="1">
    <citation type="submission" date="2020-04" db="EMBL/GenBank/DDBJ databases">
        <title>Paraburkholderia sp. RP-4-7 isolated from soil.</title>
        <authorList>
            <person name="Dahal R.H."/>
        </authorList>
    </citation>
    <scope>NUCLEOTIDE SEQUENCE [LARGE SCALE GENOMIC DNA]</scope>
    <source>
        <strain evidence="3 4">RP-4-7</strain>
    </source>
</reference>
<comment type="caution">
    <text evidence="3">The sequence shown here is derived from an EMBL/GenBank/DDBJ whole genome shotgun (WGS) entry which is preliminary data.</text>
</comment>
<proteinExistence type="predicted"/>
<dbReference type="Pfam" id="PF22422">
    <property type="entry name" value="MGH1-like_GH"/>
    <property type="match status" value="1"/>
</dbReference>
<dbReference type="Pfam" id="PF14742">
    <property type="entry name" value="GDE_N_bis"/>
    <property type="match status" value="1"/>
</dbReference>
<accession>A0A848IL04</accession>
<name>A0A848IL04_9BURK</name>
<organism evidence="3 4">
    <name type="scientific">Paraburkholderia polaris</name>
    <dbReference type="NCBI Taxonomy" id="2728848"/>
    <lineage>
        <taxon>Bacteria</taxon>
        <taxon>Pseudomonadati</taxon>
        <taxon>Pseudomonadota</taxon>
        <taxon>Betaproteobacteria</taxon>
        <taxon>Burkholderiales</taxon>
        <taxon>Burkholderiaceae</taxon>
        <taxon>Paraburkholderia</taxon>
    </lineage>
</organism>